<dbReference type="AlphaFoldDB" id="A0A178MU08"/>
<proteinExistence type="predicted"/>
<comment type="caution">
    <text evidence="2">The sequence shown here is derived from an EMBL/GenBank/DDBJ whole genome shotgun (WGS) entry which is preliminary data.</text>
</comment>
<keyword evidence="1" id="KW-0812">Transmembrane</keyword>
<organism evidence="2 3">
    <name type="scientific">Paramagnetospirillum marisnigri</name>
    <dbReference type="NCBI Taxonomy" id="1285242"/>
    <lineage>
        <taxon>Bacteria</taxon>
        <taxon>Pseudomonadati</taxon>
        <taxon>Pseudomonadota</taxon>
        <taxon>Alphaproteobacteria</taxon>
        <taxon>Rhodospirillales</taxon>
        <taxon>Magnetospirillaceae</taxon>
        <taxon>Paramagnetospirillum</taxon>
    </lineage>
</organism>
<keyword evidence="1" id="KW-0472">Membrane</keyword>
<sequence>MEDVMDKDLLGLLIGIGLLIAFVAYMAFIYFNPDRFDWLRLSSAESKSTTPNRPRNDPA</sequence>
<evidence type="ECO:0000313" key="2">
    <source>
        <dbReference type="EMBL" id="OAN53748.1"/>
    </source>
</evidence>
<protein>
    <submittedName>
        <fullName evidence="2">Uncharacterized protein</fullName>
    </submittedName>
</protein>
<evidence type="ECO:0000313" key="3">
    <source>
        <dbReference type="Proteomes" id="UP000078428"/>
    </source>
</evidence>
<keyword evidence="3" id="KW-1185">Reference proteome</keyword>
<accession>A0A178MU08</accession>
<dbReference type="EMBL" id="LWQT01000039">
    <property type="protein sequence ID" value="OAN53748.1"/>
    <property type="molecule type" value="Genomic_DNA"/>
</dbReference>
<evidence type="ECO:0000256" key="1">
    <source>
        <dbReference type="SAM" id="Phobius"/>
    </source>
</evidence>
<reference evidence="2 3" key="1">
    <citation type="submission" date="2016-04" db="EMBL/GenBank/DDBJ databases">
        <title>Draft genome sequence of freshwater magnetotactic bacteria Magnetospirillum marisnigri SP-1 and Magnetospirillum moscoviense BB-1.</title>
        <authorList>
            <person name="Koziaeva V."/>
            <person name="Dziuba M.V."/>
            <person name="Ivanov T.M."/>
            <person name="Kuznetsov B."/>
            <person name="Grouzdev D.S."/>
        </authorList>
    </citation>
    <scope>NUCLEOTIDE SEQUENCE [LARGE SCALE GENOMIC DNA]</scope>
    <source>
        <strain evidence="2 3">SP-1</strain>
    </source>
</reference>
<gene>
    <name evidence="2" type="ORF">A6A04_14205</name>
</gene>
<name>A0A178MU08_9PROT</name>
<dbReference type="Proteomes" id="UP000078428">
    <property type="component" value="Unassembled WGS sequence"/>
</dbReference>
<keyword evidence="1" id="KW-1133">Transmembrane helix</keyword>
<feature type="transmembrane region" description="Helical" evidence="1">
    <location>
        <begin position="12"/>
        <end position="31"/>
    </location>
</feature>